<organism evidence="1 2">
    <name type="scientific">Caballeronia novacaledonica</name>
    <dbReference type="NCBI Taxonomy" id="1544861"/>
    <lineage>
        <taxon>Bacteria</taxon>
        <taxon>Pseudomonadati</taxon>
        <taxon>Pseudomonadota</taxon>
        <taxon>Betaproteobacteria</taxon>
        <taxon>Burkholderiales</taxon>
        <taxon>Burkholderiaceae</taxon>
        <taxon>Caballeronia</taxon>
    </lineage>
</organism>
<evidence type="ECO:0000313" key="2">
    <source>
        <dbReference type="Proteomes" id="UP001055013"/>
    </source>
</evidence>
<dbReference type="Proteomes" id="UP001055013">
    <property type="component" value="Unassembled WGS sequence"/>
</dbReference>
<name>A0ACB5R4Z1_9BURK</name>
<sequence length="516" mass="53273">MPIYSLGSLNVSALSAPGVYLQIKAPPLIINGVPSNVLGAVGIGSWGPVNAPRLVGSPNDVAQWLGDKQVRKYDLATAMDVFFLQGATAVQYVRVTDGTDVAATGKLMDTAGTPAIGANLTAIYTGTRGNSITAAVSAGTKSSTFKVTIALPGTQAEVFDNIGGSGAALWTNVVNALNNGQSNTRGPSQLVVATAGPATAAPNITTPATFTSGTDGTTTLTDSLLIGQDGNAGTRKGMYCLRGTGAQVGCLVDHSDLTAASTVLAFGLSEGIYFGLQGAPSANYTTVSTALNTAGADGYGVKVFVGDWVTYFDSTNQQNRLLGPATFWAGKQAALSPEQSSLNKPLFGIVSTQRVAQSLPYTSTEIGAINQARLDVISNPSPGGNFYATQTGGNASSAAGQDGDNYTRMTNYLALTLAAAFGTVIGKNQTVDLRKDVKSAMQAFLSNLWRLDMIGDVNNPTQAPFTVQIDKANNPDSAVAAGYMQADVTVKYLSVVLYFVINLQGGQTVQIQSSVQ</sequence>
<dbReference type="EMBL" id="BPUR01000041">
    <property type="protein sequence ID" value="GJH22413.1"/>
    <property type="molecule type" value="Genomic_DNA"/>
</dbReference>
<proteinExistence type="predicted"/>
<gene>
    <name evidence="1" type="ORF">CBA19CS22_37745</name>
</gene>
<accession>A0ACB5R4Z1</accession>
<reference evidence="1" key="1">
    <citation type="submission" date="2021-09" db="EMBL/GenBank/DDBJ databases">
        <title>Isolation and characterization of 3-chlorobenzoate degrading bacteria from soils in Shizuoka.</title>
        <authorList>
            <person name="Ifat A."/>
            <person name="Ogawa N."/>
            <person name="Kimbara K."/>
            <person name="Moriuchi R."/>
            <person name="Dohra H."/>
            <person name="Shintani M."/>
        </authorList>
    </citation>
    <scope>NUCLEOTIDE SEQUENCE</scope>
    <source>
        <strain evidence="1">19CS2-2</strain>
    </source>
</reference>
<keyword evidence="2" id="KW-1185">Reference proteome</keyword>
<evidence type="ECO:0000313" key="1">
    <source>
        <dbReference type="EMBL" id="GJH22413.1"/>
    </source>
</evidence>
<protein>
    <submittedName>
        <fullName evidence="1">Phage tail protein</fullName>
    </submittedName>
</protein>
<comment type="caution">
    <text evidence="1">The sequence shown here is derived from an EMBL/GenBank/DDBJ whole genome shotgun (WGS) entry which is preliminary data.</text>
</comment>